<evidence type="ECO:0000256" key="5">
    <source>
        <dbReference type="ARBA" id="ARBA00022705"/>
    </source>
</evidence>
<dbReference type="InterPro" id="IPR003395">
    <property type="entry name" value="RecF/RecN/SMC_N"/>
</dbReference>
<keyword evidence="5 9" id="KW-0235">DNA replication</keyword>
<organism evidence="12 13">
    <name type="scientific">Prevotella denticola</name>
    <dbReference type="NCBI Taxonomy" id="28129"/>
    <lineage>
        <taxon>Bacteria</taxon>
        <taxon>Pseudomonadati</taxon>
        <taxon>Bacteroidota</taxon>
        <taxon>Bacteroidia</taxon>
        <taxon>Bacteroidales</taxon>
        <taxon>Prevotellaceae</taxon>
        <taxon>Prevotella</taxon>
    </lineage>
</organism>
<evidence type="ECO:0000256" key="6">
    <source>
        <dbReference type="ARBA" id="ARBA00022741"/>
    </source>
</evidence>
<dbReference type="GO" id="GO:0000731">
    <property type="term" value="P:DNA synthesis involved in DNA repair"/>
    <property type="evidence" value="ECO:0007669"/>
    <property type="project" value="TreeGrafter"/>
</dbReference>
<dbReference type="Gene3D" id="3.40.50.300">
    <property type="entry name" value="P-loop containing nucleotide triphosphate hydrolases"/>
    <property type="match status" value="1"/>
</dbReference>
<dbReference type="InterPro" id="IPR042174">
    <property type="entry name" value="RecF_2"/>
</dbReference>
<keyword evidence="9 10" id="KW-0227">DNA damage</keyword>
<keyword evidence="4 9" id="KW-0963">Cytoplasm</keyword>
<dbReference type="Proteomes" id="UP000255469">
    <property type="component" value="Unassembled WGS sequence"/>
</dbReference>
<dbReference type="GO" id="GO:0005524">
    <property type="term" value="F:ATP binding"/>
    <property type="evidence" value="ECO:0007669"/>
    <property type="project" value="UniProtKB-UniRule"/>
</dbReference>
<dbReference type="GO" id="GO:0006302">
    <property type="term" value="P:double-strand break repair"/>
    <property type="evidence" value="ECO:0007669"/>
    <property type="project" value="TreeGrafter"/>
</dbReference>
<dbReference type="Pfam" id="PF02463">
    <property type="entry name" value="SMC_N"/>
    <property type="match status" value="1"/>
</dbReference>
<dbReference type="GO" id="GO:0005737">
    <property type="term" value="C:cytoplasm"/>
    <property type="evidence" value="ECO:0007669"/>
    <property type="project" value="UniProtKB-SubCell"/>
</dbReference>
<protein>
    <recommendedName>
        <fullName evidence="3 9">DNA replication and repair protein RecF</fullName>
    </recommendedName>
</protein>
<dbReference type="PANTHER" id="PTHR32182:SF0">
    <property type="entry name" value="DNA REPLICATION AND REPAIR PROTEIN RECF"/>
    <property type="match status" value="1"/>
</dbReference>
<dbReference type="GO" id="GO:0003697">
    <property type="term" value="F:single-stranded DNA binding"/>
    <property type="evidence" value="ECO:0007669"/>
    <property type="project" value="UniProtKB-UniRule"/>
</dbReference>
<evidence type="ECO:0000256" key="1">
    <source>
        <dbReference type="ARBA" id="ARBA00004496"/>
    </source>
</evidence>
<evidence type="ECO:0000256" key="10">
    <source>
        <dbReference type="RuleBase" id="RU000578"/>
    </source>
</evidence>
<evidence type="ECO:0000313" key="12">
    <source>
        <dbReference type="EMBL" id="SUB93900.1"/>
    </source>
</evidence>
<reference evidence="12 13" key="1">
    <citation type="submission" date="2018-06" db="EMBL/GenBank/DDBJ databases">
        <authorList>
            <consortium name="Pathogen Informatics"/>
            <person name="Doyle S."/>
        </authorList>
    </citation>
    <scope>NUCLEOTIDE SEQUENCE [LARGE SCALE GENOMIC DNA]</scope>
    <source>
        <strain evidence="12 13">NCTC13067</strain>
    </source>
</reference>
<feature type="domain" description="RecF/RecN/SMC N-terminal" evidence="11">
    <location>
        <begin position="59"/>
        <end position="401"/>
    </location>
</feature>
<dbReference type="SUPFAM" id="SSF52540">
    <property type="entry name" value="P-loop containing nucleoside triphosphate hydrolases"/>
    <property type="match status" value="1"/>
</dbReference>
<comment type="similarity">
    <text evidence="2 9 10">Belongs to the RecF family.</text>
</comment>
<accession>A0A379ECC4</accession>
<dbReference type="InterPro" id="IPR018078">
    <property type="entry name" value="DNA-binding_RecF_CS"/>
</dbReference>
<dbReference type="Gene3D" id="1.20.1050.90">
    <property type="entry name" value="RecF/RecN/SMC, N-terminal domain"/>
    <property type="match status" value="1"/>
</dbReference>
<proteinExistence type="inferred from homology"/>
<evidence type="ECO:0000259" key="11">
    <source>
        <dbReference type="Pfam" id="PF02463"/>
    </source>
</evidence>
<keyword evidence="8 9" id="KW-0238">DNA-binding</keyword>
<dbReference type="GO" id="GO:0006260">
    <property type="term" value="P:DNA replication"/>
    <property type="evidence" value="ECO:0007669"/>
    <property type="project" value="UniProtKB-UniRule"/>
</dbReference>
<evidence type="ECO:0000256" key="9">
    <source>
        <dbReference type="HAMAP-Rule" id="MF_00365"/>
    </source>
</evidence>
<feature type="binding site" evidence="9">
    <location>
        <begin position="86"/>
        <end position="93"/>
    </location>
    <ligand>
        <name>ATP</name>
        <dbReference type="ChEBI" id="CHEBI:30616"/>
    </ligand>
</feature>
<keyword evidence="7 9" id="KW-0067">ATP-binding</keyword>
<dbReference type="GO" id="GO:0009432">
    <property type="term" value="P:SOS response"/>
    <property type="evidence" value="ECO:0007669"/>
    <property type="project" value="UniProtKB-UniRule"/>
</dbReference>
<dbReference type="PROSITE" id="PS00618">
    <property type="entry name" value="RECF_2"/>
    <property type="match status" value="1"/>
</dbReference>
<keyword evidence="9 10" id="KW-0742">SOS response</keyword>
<sequence length="424" mass="48437">MSYLCRKRKKGIRTSRCREIGGLRCLYGVTADGILPRKPAGTATVLMSPCFSESNTMQLDRLSIINYKNIQTATLNLSGKLNCFIGHNGEGKTNLLDAVYYLSFCKSAFNPKDSEVMRHDADFFVLEGDYTTDTGEQEQVYCGMKRGAKKHFKRNKKEYRRLSQHIGRLPLIFVSPADATLIEGGSEERRRLMDVVISQYDTPYIESLGRYNKALQQRNSLLKQEEEPDPTLMELLEMQMAEHGEAVYRKRAAFVQELTPVFRRIYQTISNNREQVSLEYVSHCQRGSLLDIIQRDRVKDRIMGFSLHGTHKDDLMMKLGGYPMKREGSQGQNKTYVLALKLAQFDFLRRTAGGRTPLLLLDDIFDKLDSSRVEQIVRLVSGDDFGQIFITDTNREHLDKILQGSGFSYKLFSVEGGEINEREG</sequence>
<dbReference type="PANTHER" id="PTHR32182">
    <property type="entry name" value="DNA REPLICATION AND REPAIR PROTEIN RECF"/>
    <property type="match status" value="1"/>
</dbReference>
<name>A0A379ECC4_9BACT</name>
<evidence type="ECO:0000256" key="3">
    <source>
        <dbReference type="ARBA" id="ARBA00020170"/>
    </source>
</evidence>
<gene>
    <name evidence="9 12" type="primary">recF</name>
    <name evidence="12" type="ORF">NCTC13067_01757</name>
</gene>
<dbReference type="InterPro" id="IPR027417">
    <property type="entry name" value="P-loop_NTPase"/>
</dbReference>
<dbReference type="NCBIfam" id="TIGR00611">
    <property type="entry name" value="recf"/>
    <property type="match status" value="1"/>
</dbReference>
<evidence type="ECO:0000256" key="4">
    <source>
        <dbReference type="ARBA" id="ARBA00022490"/>
    </source>
</evidence>
<evidence type="ECO:0000313" key="13">
    <source>
        <dbReference type="Proteomes" id="UP000255469"/>
    </source>
</evidence>
<keyword evidence="9 10" id="KW-0234">DNA repair</keyword>
<dbReference type="EMBL" id="UGTM01000002">
    <property type="protein sequence ID" value="SUB93900.1"/>
    <property type="molecule type" value="Genomic_DNA"/>
</dbReference>
<comment type="subcellular location">
    <subcellularLocation>
        <location evidence="1 9 10">Cytoplasm</location>
    </subcellularLocation>
</comment>
<keyword evidence="6 9" id="KW-0547">Nucleotide-binding</keyword>
<dbReference type="AlphaFoldDB" id="A0A379ECC4"/>
<evidence type="ECO:0000256" key="8">
    <source>
        <dbReference type="ARBA" id="ARBA00023125"/>
    </source>
</evidence>
<dbReference type="HAMAP" id="MF_00365">
    <property type="entry name" value="RecF"/>
    <property type="match status" value="1"/>
</dbReference>
<evidence type="ECO:0000256" key="7">
    <source>
        <dbReference type="ARBA" id="ARBA00022840"/>
    </source>
</evidence>
<evidence type="ECO:0000256" key="2">
    <source>
        <dbReference type="ARBA" id="ARBA00008016"/>
    </source>
</evidence>
<dbReference type="InterPro" id="IPR001238">
    <property type="entry name" value="DNA-binding_RecF"/>
</dbReference>
<comment type="function">
    <text evidence="9 10">The RecF protein is involved in DNA metabolism; it is required for DNA replication and normal SOS inducibility. RecF binds preferentially to single-stranded, linear DNA. It also seems to bind ATP.</text>
</comment>